<evidence type="ECO:0000313" key="2">
    <source>
        <dbReference type="Proteomes" id="UP000037151"/>
    </source>
</evidence>
<dbReference type="PATRIC" id="fig|42234.21.peg.2131"/>
<dbReference type="Gene3D" id="3.40.50.12780">
    <property type="entry name" value="N-terminal domain of ligase-like"/>
    <property type="match status" value="1"/>
</dbReference>
<dbReference type="RefSeq" id="WP_050370375.1">
    <property type="nucleotide sequence ID" value="NZ_KQ257813.1"/>
</dbReference>
<accession>A0A0L0KHG5</accession>
<name>A0A0L0KHG5_9ACTN</name>
<sequence>MTSEFPAVLDAGPSDGVDPDAFVRAAMRWHFDPATGSRYWLDRAGRLAFDPRHDVKGVDDLPLFPDLSDELRDVPVVDLVPRGYGDGARLVNVFDSGGTTGAPKRVVQLDDWVRHSTRHVDARLREHGLPVGAQWLTVAPTGPHLVGDVLQRAAASLGGPALSVDMDPRWVKKLIAADRVDEVESYTDHLVEQCRRILLTQDIGVLAATTPLLARFAREDDLLERINDSVGAIVWGGTHMDPDTRHLLATEVFPDVPLIGMYGNTMMLTALLERPGLDASQPCVFDPVSPYVFLSVVAPGTGERVAVGERGQVVVSHVSKSMLIPNNAERDTAVRVRPDGGQAGDAVADVAPVPAVRGEAVIEGVY</sequence>
<dbReference type="OrthoDB" id="179194at2"/>
<reference evidence="2" key="1">
    <citation type="submission" date="2014-07" db="EMBL/GenBank/DDBJ databases">
        <title>Genome sequencing of plant-pathogenic Streptomyces species.</title>
        <authorList>
            <person name="Harrison J."/>
            <person name="Sapp M."/>
            <person name="Thwaites R."/>
            <person name="Studholme D.J."/>
        </authorList>
    </citation>
    <scope>NUCLEOTIDE SEQUENCE [LARGE SCALE GENOMIC DNA]</scope>
    <source>
        <strain evidence="2">NCPPB 4445</strain>
    </source>
</reference>
<gene>
    <name evidence="1" type="ORF">IQ63_10325</name>
</gene>
<dbReference type="InterPro" id="IPR042099">
    <property type="entry name" value="ANL_N_sf"/>
</dbReference>
<dbReference type="AlphaFoldDB" id="A0A0L0KHG5"/>
<dbReference type="EMBL" id="JPPY01000068">
    <property type="protein sequence ID" value="KND37303.1"/>
    <property type="molecule type" value="Genomic_DNA"/>
</dbReference>
<dbReference type="Proteomes" id="UP000037151">
    <property type="component" value="Unassembled WGS sequence"/>
</dbReference>
<evidence type="ECO:0000313" key="1">
    <source>
        <dbReference type="EMBL" id="KND37303.1"/>
    </source>
</evidence>
<organism evidence="1 2">
    <name type="scientific">Streptomyces acidiscabies</name>
    <dbReference type="NCBI Taxonomy" id="42234"/>
    <lineage>
        <taxon>Bacteria</taxon>
        <taxon>Bacillati</taxon>
        <taxon>Actinomycetota</taxon>
        <taxon>Actinomycetes</taxon>
        <taxon>Kitasatosporales</taxon>
        <taxon>Streptomycetaceae</taxon>
        <taxon>Streptomyces</taxon>
    </lineage>
</organism>
<proteinExistence type="predicted"/>
<comment type="caution">
    <text evidence="1">The sequence shown here is derived from an EMBL/GenBank/DDBJ whole genome shotgun (WGS) entry which is preliminary data.</text>
</comment>
<protein>
    <submittedName>
        <fullName evidence="1">Phenazine antibiotic biosynthesis protein</fullName>
    </submittedName>
</protein>
<dbReference type="SUPFAM" id="SSF56801">
    <property type="entry name" value="Acetyl-CoA synthetase-like"/>
    <property type="match status" value="1"/>
</dbReference>